<protein>
    <submittedName>
        <fullName evidence="1">Uncharacterized protein</fullName>
    </submittedName>
</protein>
<reference evidence="1 2" key="1">
    <citation type="submission" date="2018-12" db="EMBL/GenBank/DDBJ databases">
        <authorList>
            <consortium name="Pathogen Informatics"/>
        </authorList>
    </citation>
    <scope>NUCLEOTIDE SEQUENCE [LARGE SCALE GENOMIC DNA]</scope>
    <source>
        <strain evidence="1 2">NCTC8529</strain>
    </source>
</reference>
<accession>A0AAX3FIN6</accession>
<dbReference type="Proteomes" id="UP000268529">
    <property type="component" value="Chromosome"/>
</dbReference>
<evidence type="ECO:0000313" key="2">
    <source>
        <dbReference type="Proteomes" id="UP000268529"/>
    </source>
</evidence>
<dbReference type="AlphaFoldDB" id="A0AAX3FIN6"/>
<organism evidence="1 2">
    <name type="scientific">Actinobacillus equuli</name>
    <dbReference type="NCBI Taxonomy" id="718"/>
    <lineage>
        <taxon>Bacteria</taxon>
        <taxon>Pseudomonadati</taxon>
        <taxon>Pseudomonadota</taxon>
        <taxon>Gammaproteobacteria</taxon>
        <taxon>Pasteurellales</taxon>
        <taxon>Pasteurellaceae</taxon>
        <taxon>Actinobacillus</taxon>
    </lineage>
</organism>
<proteinExistence type="predicted"/>
<name>A0AAX3FIN6_ACTEU</name>
<gene>
    <name evidence="1" type="ORF">NCTC8529_00858</name>
</gene>
<sequence length="64" mass="7776">MKMYTLHNLWYSLIKKKSRRNLSKDKNKRKSLVKKLLSLLECITKIANVIDKLIDFFNQLKEFF</sequence>
<dbReference type="EMBL" id="LR134310">
    <property type="protein sequence ID" value="VEE90538.1"/>
    <property type="molecule type" value="Genomic_DNA"/>
</dbReference>
<evidence type="ECO:0000313" key="1">
    <source>
        <dbReference type="EMBL" id="VEE90538.1"/>
    </source>
</evidence>